<dbReference type="InterPro" id="IPR024442">
    <property type="entry name" value="Transposase_Zn_ribbon"/>
</dbReference>
<gene>
    <name evidence="4" type="ORF">BECKSD772E_GA0070983_11295</name>
    <name evidence="3" type="ORF">BECKSD772F_GA0070984_11245</name>
</gene>
<sequence>MCNKTISLFDLLGQFPNEESAREWFEVKLWNGTPVCPRCGGTHTHRMTRDNGEYLRCRDCDKRFTVRVGTIMHRSHVDFRKWLFAMYLIVTARKEISSLQLSKELGITQKSAWFLMHRIRKACEQGDQLLQNIAEIDETYVGGKEKNKHGNKKLRAGRGAVGKQAVVGIRERNTGTVKASAVSDTTREILHSMVCENVETGTTLYSE</sequence>
<dbReference type="Pfam" id="PF12760">
    <property type="entry name" value="Zn_ribbon_IS1595"/>
    <property type="match status" value="1"/>
</dbReference>
<dbReference type="NCBIfam" id="NF033547">
    <property type="entry name" value="transpos_IS1595"/>
    <property type="match status" value="1"/>
</dbReference>
<dbReference type="Pfam" id="PF12762">
    <property type="entry name" value="DDE_Tnp_IS1595"/>
    <property type="match status" value="1"/>
</dbReference>
<evidence type="ECO:0000259" key="2">
    <source>
        <dbReference type="Pfam" id="PF12762"/>
    </source>
</evidence>
<dbReference type="EMBL" id="CAADFR010000124">
    <property type="protein sequence ID" value="VFK42551.1"/>
    <property type="molecule type" value="Genomic_DNA"/>
</dbReference>
<organism evidence="4">
    <name type="scientific">Candidatus Kentrum sp. SD</name>
    <dbReference type="NCBI Taxonomy" id="2126332"/>
    <lineage>
        <taxon>Bacteria</taxon>
        <taxon>Pseudomonadati</taxon>
        <taxon>Pseudomonadota</taxon>
        <taxon>Gammaproteobacteria</taxon>
        <taxon>Candidatus Kentrum</taxon>
    </lineage>
</organism>
<reference evidence="4" key="1">
    <citation type="submission" date="2019-02" db="EMBL/GenBank/DDBJ databases">
        <authorList>
            <person name="Gruber-Vodicka R. H."/>
            <person name="Seah K. B. B."/>
        </authorList>
    </citation>
    <scope>NUCLEOTIDE SEQUENCE</scope>
    <source>
        <strain evidence="4">BECK_S1320</strain>
        <strain evidence="3">BECK_S1321</strain>
    </source>
</reference>
<protein>
    <submittedName>
        <fullName evidence="4">Transposase</fullName>
    </submittedName>
</protein>
<dbReference type="InterPro" id="IPR024445">
    <property type="entry name" value="Tnp_ISXO2-like"/>
</dbReference>
<proteinExistence type="predicted"/>
<evidence type="ECO:0000259" key="1">
    <source>
        <dbReference type="Pfam" id="PF12760"/>
    </source>
</evidence>
<accession>A0A450Z3Y9</accession>
<dbReference type="AlphaFoldDB" id="A0A450Z3Y9"/>
<name>A0A450Z3Y9_9GAMM</name>
<feature type="domain" description="ISXO2-like transposase" evidence="2">
    <location>
        <begin position="130"/>
        <end position="206"/>
    </location>
</feature>
<dbReference type="EMBL" id="CAADFU010000129">
    <property type="protein sequence ID" value="VFK48523.1"/>
    <property type="molecule type" value="Genomic_DNA"/>
</dbReference>
<evidence type="ECO:0000313" key="4">
    <source>
        <dbReference type="EMBL" id="VFK48523.1"/>
    </source>
</evidence>
<feature type="domain" description="Transposase zinc-ribbon" evidence="1">
    <location>
        <begin position="16"/>
        <end position="62"/>
    </location>
</feature>
<evidence type="ECO:0000313" key="3">
    <source>
        <dbReference type="EMBL" id="VFK42551.1"/>
    </source>
</evidence>